<dbReference type="SMART" id="SM00271">
    <property type="entry name" value="DnaJ"/>
    <property type="match status" value="1"/>
</dbReference>
<dbReference type="GO" id="GO:0016671">
    <property type="term" value="F:oxidoreductase activity, acting on a sulfur group of donors, disulfide as acceptor"/>
    <property type="evidence" value="ECO:0007669"/>
    <property type="project" value="TreeGrafter"/>
</dbReference>
<dbReference type="InterPro" id="IPR001623">
    <property type="entry name" value="DnaJ_domain"/>
</dbReference>
<dbReference type="InterPro" id="IPR036249">
    <property type="entry name" value="Thioredoxin-like_sf"/>
</dbReference>
<evidence type="ECO:0000313" key="9">
    <source>
        <dbReference type="EMBL" id="RLU17239.1"/>
    </source>
</evidence>
<dbReference type="Proteomes" id="UP000279307">
    <property type="component" value="Chromosome 11"/>
</dbReference>
<reference evidence="9" key="1">
    <citation type="journal article" date="2018" name="Genome Res.">
        <title>The genomic architecture and molecular evolution of ant odorant receptors.</title>
        <authorList>
            <person name="McKenzie S.K."/>
            <person name="Kronauer D.J.C."/>
        </authorList>
    </citation>
    <scope>NUCLEOTIDE SEQUENCE [LARGE SCALE GENOMIC DNA]</scope>
    <source>
        <strain evidence="9">Clonal line C1</strain>
    </source>
</reference>
<name>A0A3L8DBH8_OOCBI</name>
<dbReference type="PROSITE" id="PS00636">
    <property type="entry name" value="DNAJ_1"/>
    <property type="match status" value="1"/>
</dbReference>
<evidence type="ECO:0000256" key="3">
    <source>
        <dbReference type="ARBA" id="ARBA00020921"/>
    </source>
</evidence>
<protein>
    <recommendedName>
        <fullName evidence="2">DnaJ homolog subfamily C member 10</fullName>
    </recommendedName>
    <alternativeName>
        <fullName evidence="3">DnaJ homolog subfamily C member 16</fullName>
    </alternativeName>
    <alternativeName>
        <fullName evidence="6">Endoplasmic reticulum DNA J domain-containing protein 8</fullName>
    </alternativeName>
</protein>
<keyword evidence="4" id="KW-0072">Autophagy</keyword>
<dbReference type="GO" id="GO:0005789">
    <property type="term" value="C:endoplasmic reticulum membrane"/>
    <property type="evidence" value="ECO:0007669"/>
    <property type="project" value="UniProtKB-SubCell"/>
</dbReference>
<dbReference type="EMBL" id="QOIP01000011">
    <property type="protein sequence ID" value="RLU17239.1"/>
    <property type="molecule type" value="Genomic_DNA"/>
</dbReference>
<dbReference type="GO" id="GO:0036498">
    <property type="term" value="P:IRE1-mediated unfolded protein response"/>
    <property type="evidence" value="ECO:0007669"/>
    <property type="project" value="TreeGrafter"/>
</dbReference>
<dbReference type="GO" id="GO:0005788">
    <property type="term" value="C:endoplasmic reticulum lumen"/>
    <property type="evidence" value="ECO:0007669"/>
    <property type="project" value="TreeGrafter"/>
</dbReference>
<dbReference type="Pfam" id="PF00085">
    <property type="entry name" value="Thioredoxin"/>
    <property type="match status" value="3"/>
</dbReference>
<dbReference type="PROSITE" id="PS51352">
    <property type="entry name" value="THIOREDOXIN_2"/>
    <property type="match status" value="1"/>
</dbReference>
<evidence type="ECO:0000259" key="8">
    <source>
        <dbReference type="PROSITE" id="PS51352"/>
    </source>
</evidence>
<dbReference type="PROSITE" id="PS00194">
    <property type="entry name" value="THIOREDOXIN_1"/>
    <property type="match status" value="1"/>
</dbReference>
<dbReference type="PRINTS" id="PR00625">
    <property type="entry name" value="JDOMAIN"/>
</dbReference>
<evidence type="ECO:0000256" key="5">
    <source>
        <dbReference type="ARBA" id="ARBA00035002"/>
    </source>
</evidence>
<dbReference type="SUPFAM" id="SSF46565">
    <property type="entry name" value="Chaperone J-domain"/>
    <property type="match status" value="1"/>
</dbReference>
<dbReference type="PANTHER" id="PTHR44340:SF1">
    <property type="entry name" value="DNAJ HOMOLOG SUBFAMILY C MEMBER 10"/>
    <property type="match status" value="1"/>
</dbReference>
<proteinExistence type="predicted"/>
<evidence type="ECO:0000256" key="2">
    <source>
        <dbReference type="ARBA" id="ARBA00020920"/>
    </source>
</evidence>
<evidence type="ECO:0000259" key="7">
    <source>
        <dbReference type="PROSITE" id="PS50076"/>
    </source>
</evidence>
<accession>A0A3L8DBH8</accession>
<organism evidence="9">
    <name type="scientific">Ooceraea biroi</name>
    <name type="common">Clonal raider ant</name>
    <name type="synonym">Cerapachys biroi</name>
    <dbReference type="NCBI Taxonomy" id="2015173"/>
    <lineage>
        <taxon>Eukaryota</taxon>
        <taxon>Metazoa</taxon>
        <taxon>Ecdysozoa</taxon>
        <taxon>Arthropoda</taxon>
        <taxon>Hexapoda</taxon>
        <taxon>Insecta</taxon>
        <taxon>Pterygota</taxon>
        <taxon>Neoptera</taxon>
        <taxon>Endopterygota</taxon>
        <taxon>Hymenoptera</taxon>
        <taxon>Apocrita</taxon>
        <taxon>Aculeata</taxon>
        <taxon>Formicoidea</taxon>
        <taxon>Formicidae</taxon>
        <taxon>Dorylinae</taxon>
        <taxon>Ooceraea</taxon>
    </lineage>
</organism>
<gene>
    <name evidence="9" type="ORF">DMN91_011308</name>
</gene>
<dbReference type="OrthoDB" id="550424at2759"/>
<dbReference type="InterPro" id="IPR018253">
    <property type="entry name" value="DnaJ_domain_CS"/>
</dbReference>
<dbReference type="PANTHER" id="PTHR44340">
    <property type="entry name" value="DNAJ HOMOLOG SUBFAMILY C MEMBER 10"/>
    <property type="match status" value="1"/>
</dbReference>
<sequence length="707" mass="80723">MAAAGIRFLPAKSWYKVIVTLFVIISLIQGEDYYEILGISRSAGQDEIRRAFKKLAVVHHPDKNSDDPSAHEKFIRLTMAYEVLKDNDLRRKYDLYGEDGLDNFNKRPTYHPWSYYQNNFDIYEDDKYVIAVERNDCTSVIRSASVPILRSFIIKRLDIYVPKISDVQWKRFLRGKDIVERPMLIFTCGDHQNCFSPDDRLVVAATFDKLIDVKVFTCADGNCHDNVSRNTHAVYLPIYNASSWEPVFFDGLSDVNALVEKLLDHLPAPRELTDNDFTIIKGTEADVAWLICFYLGDSAAIDLQMRKLSISGVNLGKIHCGRNGQLCSTLGVNRYPIWGMLKPGGAFELDHGKSSNNDIIKFAQLSVKTTNVQALTLEEAVSILHRHNGDEVWFLDWYTPWCPPCIQFLMELRRASLEFDASIVRFGTIDCTVHTALCRQHSIQYYPTAMLVNGSSTHLFTIQKTAANVIQFINEKRNPSVIELTSESFRRKLARKKSKVMWIVDYFVSWCGPCQRLAPEWVAVAKALSSLPFVNVASVDCEAEASLCSFQGVHSYPNIRMYPLGSEGLSTVALYNGQRDSWSMLTWITSFLPKRIRDLTASDYQRVLDSKHTWIVDFYLPHCWPCQKMEPELAIASHLVEKVKFGRINCNFYVNECAHVKVFPTLVLYDPKRTRKNDGVKIDATTAAAIRDKVLQITNPRLEHDEL</sequence>
<dbReference type="PROSITE" id="PS50076">
    <property type="entry name" value="DNAJ_2"/>
    <property type="match status" value="1"/>
</dbReference>
<dbReference type="Gene3D" id="1.10.287.110">
    <property type="entry name" value="DnaJ domain"/>
    <property type="match status" value="1"/>
</dbReference>
<dbReference type="AlphaFoldDB" id="A0A3L8DBH8"/>
<evidence type="ECO:0000256" key="4">
    <source>
        <dbReference type="ARBA" id="ARBA00023006"/>
    </source>
</evidence>
<evidence type="ECO:0000256" key="6">
    <source>
        <dbReference type="ARBA" id="ARBA00035043"/>
    </source>
</evidence>
<dbReference type="InterPro" id="IPR013766">
    <property type="entry name" value="Thioredoxin_domain"/>
</dbReference>
<dbReference type="GO" id="GO:0051787">
    <property type="term" value="F:misfolded protein binding"/>
    <property type="evidence" value="ECO:0007669"/>
    <property type="project" value="TreeGrafter"/>
</dbReference>
<dbReference type="GO" id="GO:0015035">
    <property type="term" value="F:protein-disulfide reductase activity"/>
    <property type="evidence" value="ECO:0007669"/>
    <property type="project" value="TreeGrafter"/>
</dbReference>
<evidence type="ECO:0000256" key="1">
    <source>
        <dbReference type="ARBA" id="ARBA00004163"/>
    </source>
</evidence>
<dbReference type="InterPro" id="IPR036869">
    <property type="entry name" value="J_dom_sf"/>
</dbReference>
<comment type="caution">
    <text evidence="9">The sequence shown here is derived from an EMBL/GenBank/DDBJ whole genome shotgun (WGS) entry which is preliminary data.</text>
</comment>
<dbReference type="InterPro" id="IPR052460">
    <property type="entry name" value="ER_disulfide_reductase"/>
</dbReference>
<feature type="domain" description="J" evidence="7">
    <location>
        <begin position="32"/>
        <end position="97"/>
    </location>
</feature>
<dbReference type="Pfam" id="PF00226">
    <property type="entry name" value="DnaJ"/>
    <property type="match status" value="1"/>
</dbReference>
<feature type="domain" description="Thioredoxin" evidence="8">
    <location>
        <begin position="338"/>
        <end position="498"/>
    </location>
</feature>
<dbReference type="InterPro" id="IPR017937">
    <property type="entry name" value="Thioredoxin_CS"/>
</dbReference>
<dbReference type="CDD" id="cd06257">
    <property type="entry name" value="DnaJ"/>
    <property type="match status" value="1"/>
</dbReference>
<reference evidence="9" key="2">
    <citation type="submission" date="2018-07" db="EMBL/GenBank/DDBJ databases">
        <authorList>
            <person name="Mckenzie S.K."/>
            <person name="Kronauer D.J.C."/>
        </authorList>
    </citation>
    <scope>NUCLEOTIDE SEQUENCE</scope>
    <source>
        <strain evidence="9">Clonal line C1</strain>
    </source>
</reference>
<dbReference type="SUPFAM" id="SSF52833">
    <property type="entry name" value="Thioredoxin-like"/>
    <property type="match status" value="4"/>
</dbReference>
<comment type="subcellular location">
    <subcellularLocation>
        <location evidence="1">Endoplasmic reticulum membrane</location>
        <topology evidence="1">Single-pass type IV membrane protein</topology>
    </subcellularLocation>
</comment>
<dbReference type="Gene3D" id="3.40.30.10">
    <property type="entry name" value="Glutaredoxin"/>
    <property type="match status" value="4"/>
</dbReference>
<dbReference type="GO" id="GO:0006914">
    <property type="term" value="P:autophagy"/>
    <property type="evidence" value="ECO:0007669"/>
    <property type="project" value="UniProtKB-KW"/>
</dbReference>
<comment type="function">
    <text evidence="5">Plays an important role in regulating the size of autophagosomes during the formation process.</text>
</comment>